<dbReference type="PANTHER" id="PTHR44688">
    <property type="entry name" value="DNA-BINDING TRANSCRIPTIONAL ACTIVATOR DEVR_DOSR"/>
    <property type="match status" value="1"/>
</dbReference>
<reference evidence="5" key="1">
    <citation type="submission" date="2008-01" db="EMBL/GenBank/DDBJ databases">
        <title>Complete sequence of plasmid1 pCAUL01 of Caulobacter sp. K31.</title>
        <authorList>
            <consortium name="US DOE Joint Genome Institute"/>
            <person name="Copeland A."/>
            <person name="Lucas S."/>
            <person name="Lapidus A."/>
            <person name="Barry K."/>
            <person name="Glavina del Rio T."/>
            <person name="Dalin E."/>
            <person name="Tice H."/>
            <person name="Pitluck S."/>
            <person name="Bruce D."/>
            <person name="Goodwin L."/>
            <person name="Thompson L.S."/>
            <person name="Brettin T."/>
            <person name="Detter J.C."/>
            <person name="Han C."/>
            <person name="Schmutz J."/>
            <person name="Larimer F."/>
            <person name="Land M."/>
            <person name="Hauser L."/>
            <person name="Kyrpides N."/>
            <person name="Kim E."/>
            <person name="Stephens C."/>
            <person name="Richardson P."/>
        </authorList>
    </citation>
    <scope>NUCLEOTIDE SEQUENCE [LARGE SCALE GENOMIC DNA]</scope>
    <source>
        <strain evidence="5">K31</strain>
        <plasmid evidence="5">pCAUL01</plasmid>
    </source>
</reference>
<keyword evidence="5" id="KW-0614">Plasmid</keyword>
<dbReference type="EMBL" id="CP000928">
    <property type="protein sequence ID" value="ABZ74344.1"/>
    <property type="molecule type" value="Genomic_DNA"/>
</dbReference>
<evidence type="ECO:0000313" key="5">
    <source>
        <dbReference type="EMBL" id="ABZ74344.1"/>
    </source>
</evidence>
<dbReference type="PROSITE" id="PS50043">
    <property type="entry name" value="HTH_LUXR_2"/>
    <property type="match status" value="1"/>
</dbReference>
<dbReference type="SMART" id="SM00421">
    <property type="entry name" value="HTH_LUXR"/>
    <property type="match status" value="1"/>
</dbReference>
<evidence type="ECO:0000256" key="1">
    <source>
        <dbReference type="ARBA" id="ARBA00023015"/>
    </source>
</evidence>
<evidence type="ECO:0000256" key="2">
    <source>
        <dbReference type="ARBA" id="ARBA00023125"/>
    </source>
</evidence>
<dbReference type="GO" id="GO:0006355">
    <property type="term" value="P:regulation of DNA-templated transcription"/>
    <property type="evidence" value="ECO:0007669"/>
    <property type="project" value="InterPro"/>
</dbReference>
<dbReference type="InterPro" id="IPR016032">
    <property type="entry name" value="Sig_transdc_resp-reg_C-effctor"/>
</dbReference>
<feature type="domain" description="HTH luxR-type" evidence="4">
    <location>
        <begin position="1"/>
        <end position="64"/>
    </location>
</feature>
<dbReference type="Gene3D" id="1.10.10.10">
    <property type="entry name" value="Winged helix-like DNA-binding domain superfamily/Winged helix DNA-binding domain"/>
    <property type="match status" value="1"/>
</dbReference>
<keyword evidence="2" id="KW-0238">DNA-binding</keyword>
<geneLocation type="plasmid" evidence="5">
    <name>pCAUL01</name>
</geneLocation>
<evidence type="ECO:0000256" key="3">
    <source>
        <dbReference type="ARBA" id="ARBA00023163"/>
    </source>
</evidence>
<dbReference type="KEGG" id="cak:Caul_5224"/>
<gene>
    <name evidence="5" type="ordered locus">Caul_5224</name>
</gene>
<dbReference type="OrthoDB" id="8349179at2"/>
<dbReference type="GO" id="GO:0003677">
    <property type="term" value="F:DNA binding"/>
    <property type="evidence" value="ECO:0007669"/>
    <property type="project" value="UniProtKB-KW"/>
</dbReference>
<dbReference type="PANTHER" id="PTHR44688:SF16">
    <property type="entry name" value="DNA-BINDING TRANSCRIPTIONAL ACTIVATOR DEVR_DOSR"/>
    <property type="match status" value="1"/>
</dbReference>
<name>B0T9G9_CAUSK</name>
<dbReference type="InterPro" id="IPR000792">
    <property type="entry name" value="Tscrpt_reg_LuxR_C"/>
</dbReference>
<dbReference type="Pfam" id="PF00196">
    <property type="entry name" value="GerE"/>
    <property type="match status" value="1"/>
</dbReference>
<sequence>MTTRVLTPRLREVLILASDGLTAIQIGDALGLSYRTVNQYLSDAYKRLGARNRTQAVTIAVQRGEIPLARAAAE</sequence>
<dbReference type="AlphaFoldDB" id="B0T9G9"/>
<keyword evidence="3" id="KW-0804">Transcription</keyword>
<accession>B0T9G9</accession>
<proteinExistence type="predicted"/>
<protein>
    <submittedName>
        <fullName evidence="5">Transcriptional regulator, LuxR family</fullName>
    </submittedName>
</protein>
<dbReference type="SUPFAM" id="SSF46894">
    <property type="entry name" value="C-terminal effector domain of the bipartite response regulators"/>
    <property type="match status" value="1"/>
</dbReference>
<organism evidence="5">
    <name type="scientific">Caulobacter sp. (strain K31)</name>
    <dbReference type="NCBI Taxonomy" id="366602"/>
    <lineage>
        <taxon>Bacteria</taxon>
        <taxon>Pseudomonadati</taxon>
        <taxon>Pseudomonadota</taxon>
        <taxon>Alphaproteobacteria</taxon>
        <taxon>Caulobacterales</taxon>
        <taxon>Caulobacteraceae</taxon>
        <taxon>Caulobacter</taxon>
    </lineage>
</organism>
<dbReference type="PRINTS" id="PR00038">
    <property type="entry name" value="HTHLUXR"/>
</dbReference>
<keyword evidence="1" id="KW-0805">Transcription regulation</keyword>
<evidence type="ECO:0000259" key="4">
    <source>
        <dbReference type="PROSITE" id="PS50043"/>
    </source>
</evidence>
<dbReference type="InterPro" id="IPR036388">
    <property type="entry name" value="WH-like_DNA-bd_sf"/>
</dbReference>
<dbReference type="CDD" id="cd06170">
    <property type="entry name" value="LuxR_C_like"/>
    <property type="match status" value="1"/>
</dbReference>
<dbReference type="HOGENOM" id="CLU_000445_103_6_5"/>